<dbReference type="EMBL" id="CP024614">
    <property type="protein sequence ID" value="AUS53035.1"/>
    <property type="molecule type" value="Genomic_DNA"/>
</dbReference>
<dbReference type="Proteomes" id="UP000045842">
    <property type="component" value="Unassembled WGS sequence"/>
</dbReference>
<dbReference type="EMBL" id="CHKL01000846">
    <property type="protein sequence ID" value="COX37402.1"/>
    <property type="molecule type" value="Genomic_DNA"/>
</dbReference>
<evidence type="ECO:0000313" key="7">
    <source>
        <dbReference type="EMBL" id="COX37402.1"/>
    </source>
</evidence>
<evidence type="ECO:0000313" key="8">
    <source>
        <dbReference type="Proteomes" id="UP000044938"/>
    </source>
</evidence>
<evidence type="ECO:0000313" key="2">
    <source>
        <dbReference type="EMBL" id="AUS53035.1"/>
    </source>
</evidence>
<gene>
    <name evidence="2" type="ORF">CAB90_04267</name>
    <name evidence="5" type="ORF">ERS007679_00056</name>
    <name evidence="3" type="ORF">ERS007681_00416</name>
    <name evidence="6" type="ORF">ERS007720_03720</name>
    <name evidence="7" type="ORF">ERS007741_04282</name>
    <name evidence="4" type="ORF">ERS027661_03443</name>
</gene>
<dbReference type="EMBL" id="CSAJ01000642">
    <property type="protein sequence ID" value="COX00284.1"/>
    <property type="molecule type" value="Genomic_DNA"/>
</dbReference>
<dbReference type="EMBL" id="CSAD01000003">
    <property type="protein sequence ID" value="COU63640.1"/>
    <property type="molecule type" value="Genomic_DNA"/>
</dbReference>
<protein>
    <submittedName>
        <fullName evidence="2">Uncharacterized protein</fullName>
    </submittedName>
</protein>
<evidence type="ECO:0000313" key="9">
    <source>
        <dbReference type="Proteomes" id="UP000045842"/>
    </source>
</evidence>
<dbReference type="AlphaFoldDB" id="A0A0T7LBW8"/>
<proteinExistence type="predicted"/>
<dbReference type="Proteomes" id="UP000048600">
    <property type="component" value="Unassembled WGS sequence"/>
</dbReference>
<dbReference type="EMBL" id="CNFU01000899">
    <property type="protein sequence ID" value="CKS71112.1"/>
    <property type="molecule type" value="Genomic_DNA"/>
</dbReference>
<feature type="region of interest" description="Disordered" evidence="1">
    <location>
        <begin position="1"/>
        <end position="36"/>
    </location>
</feature>
<evidence type="ECO:0000313" key="13">
    <source>
        <dbReference type="Proteomes" id="UP000236349"/>
    </source>
</evidence>
<accession>A0A0T7LBW8</accession>
<dbReference type="Proteomes" id="UP000044938">
    <property type="component" value="Unassembled WGS sequence"/>
</dbReference>
<reference evidence="2 13" key="2">
    <citation type="submission" date="2017-10" db="EMBL/GenBank/DDBJ databases">
        <title>Clinical isolate obtained from a human patient with meningeal tuberculosis in michoacan, Mexico.</title>
        <authorList>
            <person name="Guillen-Nepita A.L."/>
            <person name="Negrete-Paz A.M."/>
            <person name="Vazquez-Marrufo G."/>
            <person name="Cruz-Hernandez A."/>
            <person name="Fresia P."/>
            <person name="Naya H."/>
            <person name="Vazquez-Garciduenas M.S."/>
        </authorList>
    </citation>
    <scope>NUCLEOTIDE SEQUENCE [LARGE SCALE GENOMIC DNA]</scope>
    <source>
        <strain evidence="13">Beijing/MYC004</strain>
        <strain evidence="2">MYC004</strain>
    </source>
</reference>
<dbReference type="Proteomes" id="UP000048289">
    <property type="component" value="Unassembled WGS sequence"/>
</dbReference>
<evidence type="ECO:0000313" key="12">
    <source>
        <dbReference type="Proteomes" id="UP000049023"/>
    </source>
</evidence>
<evidence type="ECO:0000313" key="11">
    <source>
        <dbReference type="Proteomes" id="UP000048600"/>
    </source>
</evidence>
<evidence type="ECO:0000313" key="3">
    <source>
        <dbReference type="EMBL" id="CFE35965.1"/>
    </source>
</evidence>
<reference evidence="8 9" key="1">
    <citation type="submission" date="2015-03" db="EMBL/GenBank/DDBJ databases">
        <authorList>
            <consortium name="Pathogen Informatics"/>
        </authorList>
    </citation>
    <scope>NUCLEOTIDE SEQUENCE [LARGE SCALE GENOMIC DNA]</scope>
    <source>
        <strain evidence="4 12">Bir 187</strain>
        <strain evidence="5 9">G09801536</strain>
        <strain evidence="3 10">G09901357</strain>
        <strain evidence="6 8">M09401471</strain>
        <strain evidence="7 11">P00601463</strain>
    </source>
</reference>
<feature type="compositionally biased region" description="Low complexity" evidence="1">
    <location>
        <begin position="1"/>
        <end position="18"/>
    </location>
</feature>
<sequence>MAAKSPAAAATASGTVTTNDTLFLSTGLRRPGDQPGKWSLMAQGVYAPAIPRRKSQNVKSAHT</sequence>
<organism evidence="2 13">
    <name type="scientific">Mycobacterium tuberculosis</name>
    <dbReference type="NCBI Taxonomy" id="1773"/>
    <lineage>
        <taxon>Bacteria</taxon>
        <taxon>Bacillati</taxon>
        <taxon>Actinomycetota</taxon>
        <taxon>Actinomycetes</taxon>
        <taxon>Mycobacteriales</taxon>
        <taxon>Mycobacteriaceae</taxon>
        <taxon>Mycobacterium</taxon>
        <taxon>Mycobacterium tuberculosis complex</taxon>
    </lineage>
</organism>
<dbReference type="Proteomes" id="UP000236349">
    <property type="component" value="Chromosome"/>
</dbReference>
<name>A0A0T7LBW8_MYCTX</name>
<dbReference type="EMBL" id="CFOE01000028">
    <property type="protein sequence ID" value="CFE35965.1"/>
    <property type="molecule type" value="Genomic_DNA"/>
</dbReference>
<evidence type="ECO:0000313" key="6">
    <source>
        <dbReference type="EMBL" id="COX00284.1"/>
    </source>
</evidence>
<dbReference type="Proteomes" id="UP000049023">
    <property type="component" value="Unassembled WGS sequence"/>
</dbReference>
<evidence type="ECO:0000313" key="5">
    <source>
        <dbReference type="EMBL" id="COU63640.1"/>
    </source>
</evidence>
<evidence type="ECO:0000256" key="1">
    <source>
        <dbReference type="SAM" id="MobiDB-lite"/>
    </source>
</evidence>
<evidence type="ECO:0000313" key="4">
    <source>
        <dbReference type="EMBL" id="CKS71112.1"/>
    </source>
</evidence>
<evidence type="ECO:0000313" key="10">
    <source>
        <dbReference type="Proteomes" id="UP000048289"/>
    </source>
</evidence>